<dbReference type="InterPro" id="IPR036271">
    <property type="entry name" value="Tet_transcr_reg_TetR-rel_C_sf"/>
</dbReference>
<evidence type="ECO:0000313" key="6">
    <source>
        <dbReference type="EMBL" id="PCE66371.1"/>
    </source>
</evidence>
<keyword evidence="3" id="KW-0804">Transcription</keyword>
<dbReference type="PROSITE" id="PS50977">
    <property type="entry name" value="HTH_TETR_2"/>
    <property type="match status" value="1"/>
</dbReference>
<dbReference type="Proteomes" id="UP000219559">
    <property type="component" value="Unassembled WGS sequence"/>
</dbReference>
<evidence type="ECO:0000313" key="7">
    <source>
        <dbReference type="Proteomes" id="UP000219559"/>
    </source>
</evidence>
<dbReference type="Gene3D" id="1.10.357.10">
    <property type="entry name" value="Tetracycline Repressor, domain 2"/>
    <property type="match status" value="1"/>
</dbReference>
<comment type="caution">
    <text evidence="6">The sequence shown here is derived from an EMBL/GenBank/DDBJ whole genome shotgun (WGS) entry which is preliminary data.</text>
</comment>
<dbReference type="GO" id="GO:0003677">
    <property type="term" value="F:DNA binding"/>
    <property type="evidence" value="ECO:0007669"/>
    <property type="project" value="UniProtKB-UniRule"/>
</dbReference>
<evidence type="ECO:0000256" key="4">
    <source>
        <dbReference type="PROSITE-ProRule" id="PRU00335"/>
    </source>
</evidence>
<reference evidence="6 7" key="1">
    <citation type="submission" date="2017-04" db="EMBL/GenBank/DDBJ databases">
        <title>A new member of the family Flavobacteriaceae isolated from ascidians.</title>
        <authorList>
            <person name="Chen L."/>
        </authorList>
    </citation>
    <scope>NUCLEOTIDE SEQUENCE [LARGE SCALE GENOMIC DNA]</scope>
    <source>
        <strain evidence="6 7">HQA918</strain>
    </source>
</reference>
<dbReference type="EMBL" id="NBWU01000001">
    <property type="protein sequence ID" value="PCE66371.1"/>
    <property type="molecule type" value="Genomic_DNA"/>
</dbReference>
<sequence>MEKHLKRIVTMQRMQKTGLELFYQKGYFNTSIDDILKSLSLSKGAFYYHFASKDEFFIGIIQQLLFRKVYSALIEPLESNENPLTLIERTLDNTLETAQHNKYDYGFALGNFLNEFNGRHPEIMRYLKDITKVWEVNLISALQRGKSNGYVSRHIDSESVALFIISSFLGMRTLMVEGNGKLLRYKYMQQLRTYLKTMEAVTH</sequence>
<name>A0A2A4GD71_9FLAO</name>
<dbReference type="InterPro" id="IPR011075">
    <property type="entry name" value="TetR_C"/>
</dbReference>
<accession>A0A2A4GD71</accession>
<keyword evidence="2 4" id="KW-0238">DNA-binding</keyword>
<gene>
    <name evidence="6" type="ORF">B7P33_03490</name>
</gene>
<dbReference type="OrthoDB" id="9798857at2"/>
<dbReference type="Pfam" id="PF00440">
    <property type="entry name" value="TetR_N"/>
    <property type="match status" value="1"/>
</dbReference>
<evidence type="ECO:0000259" key="5">
    <source>
        <dbReference type="PROSITE" id="PS50977"/>
    </source>
</evidence>
<evidence type="ECO:0000256" key="3">
    <source>
        <dbReference type="ARBA" id="ARBA00023163"/>
    </source>
</evidence>
<keyword evidence="1" id="KW-0805">Transcription regulation</keyword>
<organism evidence="6 7">
    <name type="scientific">Sediminicola luteus</name>
    <dbReference type="NCBI Taxonomy" id="319238"/>
    <lineage>
        <taxon>Bacteria</taxon>
        <taxon>Pseudomonadati</taxon>
        <taxon>Bacteroidota</taxon>
        <taxon>Flavobacteriia</taxon>
        <taxon>Flavobacteriales</taxon>
        <taxon>Flavobacteriaceae</taxon>
        <taxon>Sediminicola</taxon>
    </lineage>
</organism>
<keyword evidence="7" id="KW-1185">Reference proteome</keyword>
<evidence type="ECO:0000256" key="2">
    <source>
        <dbReference type="ARBA" id="ARBA00023125"/>
    </source>
</evidence>
<dbReference type="PRINTS" id="PR00455">
    <property type="entry name" value="HTHTETR"/>
</dbReference>
<dbReference type="Pfam" id="PF16925">
    <property type="entry name" value="TetR_C_13"/>
    <property type="match status" value="1"/>
</dbReference>
<dbReference type="SUPFAM" id="SSF48498">
    <property type="entry name" value="Tetracyclin repressor-like, C-terminal domain"/>
    <property type="match status" value="1"/>
</dbReference>
<dbReference type="AlphaFoldDB" id="A0A2A4GD71"/>
<protein>
    <submittedName>
        <fullName evidence="6">TetR family transcriptional regulator</fullName>
    </submittedName>
</protein>
<dbReference type="SUPFAM" id="SSF46689">
    <property type="entry name" value="Homeodomain-like"/>
    <property type="match status" value="1"/>
</dbReference>
<dbReference type="PANTHER" id="PTHR47506:SF6">
    <property type="entry name" value="HTH-TYPE TRANSCRIPTIONAL REPRESSOR NEMR"/>
    <property type="match status" value="1"/>
</dbReference>
<dbReference type="RefSeq" id="WP_097441893.1">
    <property type="nucleotide sequence ID" value="NZ_NBWU01000001.1"/>
</dbReference>
<proteinExistence type="predicted"/>
<feature type="DNA-binding region" description="H-T-H motif" evidence="4">
    <location>
        <begin position="31"/>
        <end position="50"/>
    </location>
</feature>
<evidence type="ECO:0000256" key="1">
    <source>
        <dbReference type="ARBA" id="ARBA00023015"/>
    </source>
</evidence>
<dbReference type="InterPro" id="IPR009057">
    <property type="entry name" value="Homeodomain-like_sf"/>
</dbReference>
<feature type="domain" description="HTH tetR-type" evidence="5">
    <location>
        <begin position="8"/>
        <end position="68"/>
    </location>
</feature>
<dbReference type="PANTHER" id="PTHR47506">
    <property type="entry name" value="TRANSCRIPTIONAL REGULATORY PROTEIN"/>
    <property type="match status" value="1"/>
</dbReference>
<dbReference type="InterPro" id="IPR001647">
    <property type="entry name" value="HTH_TetR"/>
</dbReference>